<keyword evidence="3" id="KW-0046">Antibiotic resistance</keyword>
<feature type="domain" description="VOC" evidence="5">
    <location>
        <begin position="75"/>
        <end position="192"/>
    </location>
</feature>
<name>A0ABU2CUL8_9MICO</name>
<evidence type="ECO:0000256" key="4">
    <source>
        <dbReference type="SAM" id="MobiDB-lite"/>
    </source>
</evidence>
<dbReference type="EMBL" id="JAVDYE010000001">
    <property type="protein sequence ID" value="MDR7385019.1"/>
    <property type="molecule type" value="Genomic_DNA"/>
</dbReference>
<dbReference type="Gene3D" id="3.10.180.10">
    <property type="entry name" value="2,3-Dihydroxybiphenyl 1,2-Dioxygenase, domain 1"/>
    <property type="match status" value="1"/>
</dbReference>
<dbReference type="Pfam" id="PF20066">
    <property type="entry name" value="Glyoxalase_8"/>
    <property type="match status" value="1"/>
</dbReference>
<dbReference type="SUPFAM" id="SSF54593">
    <property type="entry name" value="Glyoxalase/Bleomycin resistance protein/Dihydroxybiphenyl dioxygenase"/>
    <property type="match status" value="1"/>
</dbReference>
<dbReference type="InterPro" id="IPR037523">
    <property type="entry name" value="VOC_core"/>
</dbReference>
<gene>
    <name evidence="6" type="ORF">J2S48_004534</name>
</gene>
<dbReference type="CDD" id="cd08349">
    <property type="entry name" value="BLMA_like"/>
    <property type="match status" value="1"/>
</dbReference>
<evidence type="ECO:0000259" key="5">
    <source>
        <dbReference type="PROSITE" id="PS51819"/>
    </source>
</evidence>
<evidence type="ECO:0000256" key="3">
    <source>
        <dbReference type="ARBA" id="ARBA00023251"/>
    </source>
</evidence>
<dbReference type="InterPro" id="IPR000335">
    <property type="entry name" value="Bleomycin-R"/>
</dbReference>
<dbReference type="InterPro" id="IPR045517">
    <property type="entry name" value="Glyoxalase_8"/>
</dbReference>
<evidence type="ECO:0000256" key="1">
    <source>
        <dbReference type="ARBA" id="ARBA00011051"/>
    </source>
</evidence>
<comment type="similarity">
    <text evidence="1">Belongs to the bleomycin resistance protein family.</text>
</comment>
<proteinExistence type="inferred from homology"/>
<protein>
    <recommendedName>
        <fullName evidence="2">Bleomycin resistance protein</fullName>
    </recommendedName>
</protein>
<accession>A0ABU2CUL8</accession>
<reference evidence="6 7" key="1">
    <citation type="submission" date="2023-07" db="EMBL/GenBank/DDBJ databases">
        <title>Sequencing the genomes of 1000 actinobacteria strains.</title>
        <authorList>
            <person name="Klenk H.-P."/>
        </authorList>
    </citation>
    <scope>NUCLEOTIDE SEQUENCE [LARGE SCALE GENOMIC DNA]</scope>
    <source>
        <strain evidence="6 7">DSM 45554</strain>
    </source>
</reference>
<dbReference type="PROSITE" id="PS51819">
    <property type="entry name" value="VOC"/>
    <property type="match status" value="1"/>
</dbReference>
<sequence>MDLTSRDAKTAARTLRRTLADTGFTISHSRALEIVAAQLGFADWNTASARLPAQLPPGRMPPGRSGQPPGPGSAGFGTAVPVLRVQDEARAREFYVDYLGFDVEWEHRFEPGMPLYLRARRGEAVLDLSEHHGDGTPGTVVWVPVASADALHAELSVRPHARLRPGIDRDAPGGPTIEVTDPFGNVLRFCEPSG</sequence>
<evidence type="ECO:0000313" key="7">
    <source>
        <dbReference type="Proteomes" id="UP001183585"/>
    </source>
</evidence>
<evidence type="ECO:0000256" key="2">
    <source>
        <dbReference type="ARBA" id="ARBA00021572"/>
    </source>
</evidence>
<dbReference type="Proteomes" id="UP001183585">
    <property type="component" value="Unassembled WGS sequence"/>
</dbReference>
<organism evidence="6 7">
    <name type="scientific">Promicromonospora iranensis</name>
    <dbReference type="NCBI Taxonomy" id="1105144"/>
    <lineage>
        <taxon>Bacteria</taxon>
        <taxon>Bacillati</taxon>
        <taxon>Actinomycetota</taxon>
        <taxon>Actinomycetes</taxon>
        <taxon>Micrococcales</taxon>
        <taxon>Promicromonosporaceae</taxon>
        <taxon>Promicromonospora</taxon>
    </lineage>
</organism>
<dbReference type="InterPro" id="IPR029068">
    <property type="entry name" value="Glyas_Bleomycin-R_OHBP_Dase"/>
</dbReference>
<comment type="caution">
    <text evidence="6">The sequence shown here is derived from an EMBL/GenBank/DDBJ whole genome shotgun (WGS) entry which is preliminary data.</text>
</comment>
<feature type="region of interest" description="Disordered" evidence="4">
    <location>
        <begin position="52"/>
        <end position="77"/>
    </location>
</feature>
<dbReference type="Pfam" id="PF19581">
    <property type="entry name" value="Glyoxalase_7"/>
    <property type="match status" value="1"/>
</dbReference>
<keyword evidence="7" id="KW-1185">Reference proteome</keyword>
<dbReference type="RefSeq" id="WP_274993877.1">
    <property type="nucleotide sequence ID" value="NZ_JAJQQP010000005.1"/>
</dbReference>
<evidence type="ECO:0000313" key="6">
    <source>
        <dbReference type="EMBL" id="MDR7385019.1"/>
    </source>
</evidence>